<comment type="caution">
    <text evidence="1">The sequence shown here is derived from an EMBL/GenBank/DDBJ whole genome shotgun (WGS) entry which is preliminary data.</text>
</comment>
<proteinExistence type="predicted"/>
<organism evidence="1 2">
    <name type="scientific">Rhododendron simsii</name>
    <name type="common">Sims's rhododendron</name>
    <dbReference type="NCBI Taxonomy" id="118357"/>
    <lineage>
        <taxon>Eukaryota</taxon>
        <taxon>Viridiplantae</taxon>
        <taxon>Streptophyta</taxon>
        <taxon>Embryophyta</taxon>
        <taxon>Tracheophyta</taxon>
        <taxon>Spermatophyta</taxon>
        <taxon>Magnoliopsida</taxon>
        <taxon>eudicotyledons</taxon>
        <taxon>Gunneridae</taxon>
        <taxon>Pentapetalae</taxon>
        <taxon>asterids</taxon>
        <taxon>Ericales</taxon>
        <taxon>Ericaceae</taxon>
        <taxon>Ericoideae</taxon>
        <taxon>Rhodoreae</taxon>
        <taxon>Rhododendron</taxon>
    </lineage>
</organism>
<dbReference type="Proteomes" id="UP000626092">
    <property type="component" value="Unassembled WGS sequence"/>
</dbReference>
<sequence>MTMELVHVLPRHLYFFVHLLDRNLSTIFSKKEVDRSNERRQSSQREETVHSLVNNYQNPCFAVQSKILAVIPEQVIVSESIFEQIFGPPEDGACRVGLLSCARTAVPKQERDSVFVTIQGSFFYEAVQASDRYPAPGFSASAMRVIWTSSLLAPAGS</sequence>
<dbReference type="AlphaFoldDB" id="A0A834FVM2"/>
<accession>A0A834FVM2</accession>
<evidence type="ECO:0000313" key="1">
    <source>
        <dbReference type="EMBL" id="KAF7112583.1"/>
    </source>
</evidence>
<gene>
    <name evidence="1" type="ORF">RHSIM_RhsimUnG0214700</name>
</gene>
<dbReference type="EMBL" id="WJXA01000464">
    <property type="protein sequence ID" value="KAF7112583.1"/>
    <property type="molecule type" value="Genomic_DNA"/>
</dbReference>
<reference evidence="1" key="1">
    <citation type="submission" date="2019-11" db="EMBL/GenBank/DDBJ databases">
        <authorList>
            <person name="Liu Y."/>
            <person name="Hou J."/>
            <person name="Li T.-Q."/>
            <person name="Guan C.-H."/>
            <person name="Wu X."/>
            <person name="Wu H.-Z."/>
            <person name="Ling F."/>
            <person name="Zhang R."/>
            <person name="Shi X.-G."/>
            <person name="Ren J.-P."/>
            <person name="Chen E.-F."/>
            <person name="Sun J.-M."/>
        </authorList>
    </citation>
    <scope>NUCLEOTIDE SEQUENCE</scope>
    <source>
        <strain evidence="1">Adult_tree_wgs_1</strain>
        <tissue evidence="1">Leaves</tissue>
    </source>
</reference>
<keyword evidence="2" id="KW-1185">Reference proteome</keyword>
<evidence type="ECO:0000313" key="2">
    <source>
        <dbReference type="Proteomes" id="UP000626092"/>
    </source>
</evidence>
<protein>
    <submittedName>
        <fullName evidence="1">Uncharacterized protein</fullName>
    </submittedName>
</protein>
<name>A0A834FVM2_RHOSS</name>